<sequence>MKEAPLHRKMSAPQKATTQADRTARDKPYHHGGLPHALLEAAELVLRRDGIRGLTLRAIAREAGVSHTAPQHHFGDTAGVLSELAASGHRRLAAAMTERAEGTEPGQARRKAIARGYVSFAVANPDLFYLMSRNEMLDHARPALVQARQVSARALAGVFELPSEPAGRDDSAFGQITAAQAIAMTAGWAYVHGLALLLIDGRLNGLAASAEGIQSAEELVDAAIEHVEIISATSPR</sequence>
<dbReference type="Pfam" id="PF13305">
    <property type="entry name" value="TetR_C_33"/>
    <property type="match status" value="1"/>
</dbReference>
<dbReference type="PROSITE" id="PS50977">
    <property type="entry name" value="HTH_TETR_2"/>
    <property type="match status" value="1"/>
</dbReference>
<dbReference type="AlphaFoldDB" id="A0A5Q4YYJ2"/>
<dbReference type="RefSeq" id="WP_007178147.1">
    <property type="nucleotide sequence ID" value="NZ_LR699554.1"/>
</dbReference>
<dbReference type="InterPro" id="IPR036271">
    <property type="entry name" value="Tet_transcr_reg_TetR-rel_C_sf"/>
</dbReference>
<evidence type="ECO:0000313" key="8">
    <source>
        <dbReference type="Proteomes" id="UP000325811"/>
    </source>
</evidence>
<dbReference type="GO" id="GO:0000976">
    <property type="term" value="F:transcription cis-regulatory region binding"/>
    <property type="evidence" value="ECO:0007669"/>
    <property type="project" value="TreeGrafter"/>
</dbReference>
<reference evidence="7 8" key="1">
    <citation type="submission" date="2019-08" db="EMBL/GenBank/DDBJ databases">
        <authorList>
            <person name="Herpell B J."/>
        </authorList>
    </citation>
    <scope>NUCLEOTIDE SEQUENCE [LARGE SCALE GENOMIC DNA]</scope>
    <source>
        <strain evidence="8">Msb3</strain>
    </source>
</reference>
<dbReference type="PANTHER" id="PTHR30055:SF220">
    <property type="entry name" value="TETR-FAMILY REGULATORY PROTEIN"/>
    <property type="match status" value="1"/>
</dbReference>
<dbReference type="InterPro" id="IPR001647">
    <property type="entry name" value="HTH_TetR"/>
</dbReference>
<keyword evidence="3" id="KW-0804">Transcription</keyword>
<feature type="region of interest" description="Disordered" evidence="5">
    <location>
        <begin position="1"/>
        <end position="32"/>
    </location>
</feature>
<dbReference type="SUPFAM" id="SSF46689">
    <property type="entry name" value="Homeodomain-like"/>
    <property type="match status" value="1"/>
</dbReference>
<dbReference type="PANTHER" id="PTHR30055">
    <property type="entry name" value="HTH-TYPE TRANSCRIPTIONAL REGULATOR RUTR"/>
    <property type="match status" value="1"/>
</dbReference>
<keyword evidence="1" id="KW-0805">Transcription regulation</keyword>
<accession>A0A5Q4YYJ2</accession>
<protein>
    <recommendedName>
        <fullName evidence="6">HTH tetR-type domain-containing protein</fullName>
    </recommendedName>
</protein>
<dbReference type="GO" id="GO:0003700">
    <property type="term" value="F:DNA-binding transcription factor activity"/>
    <property type="evidence" value="ECO:0007669"/>
    <property type="project" value="TreeGrafter"/>
</dbReference>
<evidence type="ECO:0000256" key="2">
    <source>
        <dbReference type="ARBA" id="ARBA00023125"/>
    </source>
</evidence>
<proteinExistence type="predicted"/>
<evidence type="ECO:0000256" key="5">
    <source>
        <dbReference type="SAM" id="MobiDB-lite"/>
    </source>
</evidence>
<evidence type="ECO:0000313" key="7">
    <source>
        <dbReference type="EMBL" id="VVD34104.1"/>
    </source>
</evidence>
<dbReference type="InterPro" id="IPR050109">
    <property type="entry name" value="HTH-type_TetR-like_transc_reg"/>
</dbReference>
<dbReference type="Gene3D" id="1.10.357.10">
    <property type="entry name" value="Tetracycline Repressor, domain 2"/>
    <property type="match status" value="1"/>
</dbReference>
<dbReference type="Pfam" id="PF00440">
    <property type="entry name" value="TetR_N"/>
    <property type="match status" value="1"/>
</dbReference>
<evidence type="ECO:0000256" key="4">
    <source>
        <dbReference type="PROSITE-ProRule" id="PRU00335"/>
    </source>
</evidence>
<gene>
    <name evidence="7" type="ORF">PDMSB3_2820</name>
</gene>
<dbReference type="InterPro" id="IPR009057">
    <property type="entry name" value="Homeodomain-like_sf"/>
</dbReference>
<dbReference type="KEGG" id="pdio:PDMSB3_2820.1"/>
<dbReference type="EMBL" id="LR699554">
    <property type="protein sequence ID" value="VVD34104.1"/>
    <property type="molecule type" value="Genomic_DNA"/>
</dbReference>
<name>A0A5Q4YYJ2_9BURK</name>
<dbReference type="SUPFAM" id="SSF48498">
    <property type="entry name" value="Tetracyclin repressor-like, C-terminal domain"/>
    <property type="match status" value="1"/>
</dbReference>
<keyword evidence="2 4" id="KW-0238">DNA-binding</keyword>
<feature type="domain" description="HTH tetR-type" evidence="6">
    <location>
        <begin position="32"/>
        <end position="92"/>
    </location>
</feature>
<dbReference type="InterPro" id="IPR025996">
    <property type="entry name" value="MT1864/Rv1816-like_C"/>
</dbReference>
<evidence type="ECO:0000256" key="3">
    <source>
        <dbReference type="ARBA" id="ARBA00023163"/>
    </source>
</evidence>
<evidence type="ECO:0000259" key="6">
    <source>
        <dbReference type="PROSITE" id="PS50977"/>
    </source>
</evidence>
<keyword evidence="8" id="KW-1185">Reference proteome</keyword>
<feature type="DNA-binding region" description="H-T-H motif" evidence="4">
    <location>
        <begin position="55"/>
        <end position="74"/>
    </location>
</feature>
<evidence type="ECO:0000256" key="1">
    <source>
        <dbReference type="ARBA" id="ARBA00023015"/>
    </source>
</evidence>
<organism evidence="7 8">
    <name type="scientific">Paraburkholderia dioscoreae</name>
    <dbReference type="NCBI Taxonomy" id="2604047"/>
    <lineage>
        <taxon>Bacteria</taxon>
        <taxon>Pseudomonadati</taxon>
        <taxon>Pseudomonadota</taxon>
        <taxon>Betaproteobacteria</taxon>
        <taxon>Burkholderiales</taxon>
        <taxon>Burkholderiaceae</taxon>
        <taxon>Paraburkholderia</taxon>
    </lineage>
</organism>
<dbReference type="Proteomes" id="UP000325811">
    <property type="component" value="Chromosome II"/>
</dbReference>